<feature type="compositionally biased region" description="Basic and acidic residues" evidence="1">
    <location>
        <begin position="333"/>
        <end position="344"/>
    </location>
</feature>
<reference evidence="3" key="2">
    <citation type="submission" date="2021-11" db="EMBL/GenBank/DDBJ databases">
        <authorList>
            <consortium name="Genoscope - CEA"/>
            <person name="William W."/>
        </authorList>
    </citation>
    <scope>NUCLEOTIDE SEQUENCE</scope>
</reference>
<dbReference type="PANTHER" id="PTHR11439:SF483">
    <property type="entry name" value="PEPTIDE SYNTHASE GLIP-LIKE, PUTATIVE (AFU_ORTHOLOGUE AFUA_3G12920)-RELATED"/>
    <property type="match status" value="1"/>
</dbReference>
<proteinExistence type="predicted"/>
<dbReference type="EMBL" id="CAKKNE010000002">
    <property type="protein sequence ID" value="CAH0367918.1"/>
    <property type="molecule type" value="Genomic_DNA"/>
</dbReference>
<dbReference type="Proteomes" id="UP000789595">
    <property type="component" value="Unassembled WGS sequence"/>
</dbReference>
<evidence type="ECO:0008006" key="5">
    <source>
        <dbReference type="Google" id="ProtNLM"/>
    </source>
</evidence>
<dbReference type="AlphaFoldDB" id="A0A7S4EB45"/>
<feature type="region of interest" description="Disordered" evidence="1">
    <location>
        <begin position="319"/>
        <end position="344"/>
    </location>
</feature>
<keyword evidence="4" id="KW-1185">Reference proteome</keyword>
<dbReference type="EMBL" id="HBIW01019865">
    <property type="protein sequence ID" value="CAE0701626.1"/>
    <property type="molecule type" value="Transcribed_RNA"/>
</dbReference>
<organism evidence="2">
    <name type="scientific">Pelagomonas calceolata</name>
    <dbReference type="NCBI Taxonomy" id="35677"/>
    <lineage>
        <taxon>Eukaryota</taxon>
        <taxon>Sar</taxon>
        <taxon>Stramenopiles</taxon>
        <taxon>Ochrophyta</taxon>
        <taxon>Pelagophyceae</taxon>
        <taxon>Pelagomonadales</taxon>
        <taxon>Pelagomonadaceae</taxon>
        <taxon>Pelagomonas</taxon>
    </lineage>
</organism>
<dbReference type="CDD" id="cd09272">
    <property type="entry name" value="RNase_HI_RT_Ty1"/>
    <property type="match status" value="1"/>
</dbReference>
<evidence type="ECO:0000256" key="1">
    <source>
        <dbReference type="SAM" id="MobiDB-lite"/>
    </source>
</evidence>
<evidence type="ECO:0000313" key="3">
    <source>
        <dbReference type="EMBL" id="CAH0367918.1"/>
    </source>
</evidence>
<evidence type="ECO:0000313" key="2">
    <source>
        <dbReference type="EMBL" id="CAE0701626.1"/>
    </source>
</evidence>
<accession>A0A7S4EB45</accession>
<protein>
    <recommendedName>
        <fullName evidence="5">Reverse transcriptase Ty1/copia-type domain-containing protein</fullName>
    </recommendedName>
</protein>
<name>A0A7S4EB45_9STRA</name>
<dbReference type="OrthoDB" id="166887at2759"/>
<sequence>MMGNQELCHRVKTTLKTLVPITDSGTNYLGMEIDHDAGAGRVRVTQRGYSEKILERLEMSDAKPVKTPLPTDFTASVIEAPSGGLPKGAAAFDSAKFRSVLGMLMYIATRTRPDLLFSVGVLATVSAPSASCPEAPCPGHRAALQRSLRYLVGTTDLGLLFQRLNNSEIRLEAWCDASHGREIHHTASGYCKSRSGGFITLNMAVVSAFSAVQGATALSTFEAELYALVQVIRQVLALRHLITFLVGVTLPPTIVHCDNNSVLLQLKRRDLSARSRHIRVHLGFIFDALEANEIDARFVRSGENPANAMTAAEDRDRFARSVDVMTGRPPEGPARDVRPSERAA</sequence>
<dbReference type="PANTHER" id="PTHR11439">
    <property type="entry name" value="GAG-POL-RELATED RETROTRANSPOSON"/>
    <property type="match status" value="1"/>
</dbReference>
<reference evidence="2" key="1">
    <citation type="submission" date="2021-01" db="EMBL/GenBank/DDBJ databases">
        <authorList>
            <person name="Corre E."/>
            <person name="Pelletier E."/>
            <person name="Niang G."/>
            <person name="Scheremetjew M."/>
            <person name="Finn R."/>
            <person name="Kale V."/>
            <person name="Holt S."/>
            <person name="Cochrane G."/>
            <person name="Meng A."/>
            <person name="Brown T."/>
            <person name="Cohen L."/>
        </authorList>
    </citation>
    <scope>NUCLEOTIDE SEQUENCE</scope>
    <source>
        <strain evidence="2">CCMP1756</strain>
    </source>
</reference>
<gene>
    <name evidence="2" type="ORF">PCAL00307_LOCUS17062</name>
    <name evidence="3" type="ORF">PECAL_2P09620</name>
</gene>
<evidence type="ECO:0000313" key="4">
    <source>
        <dbReference type="Proteomes" id="UP000789595"/>
    </source>
</evidence>